<dbReference type="Pfam" id="PF02213">
    <property type="entry name" value="GYF"/>
    <property type="match status" value="1"/>
</dbReference>
<feature type="compositionally biased region" description="Polar residues" evidence="1">
    <location>
        <begin position="952"/>
        <end position="965"/>
    </location>
</feature>
<dbReference type="GO" id="GO:0005829">
    <property type="term" value="C:cytosol"/>
    <property type="evidence" value="ECO:0007669"/>
    <property type="project" value="TreeGrafter"/>
</dbReference>
<evidence type="ECO:0000259" key="2">
    <source>
        <dbReference type="PROSITE" id="PS50829"/>
    </source>
</evidence>
<dbReference type="InterPro" id="IPR035445">
    <property type="entry name" value="GYF-like_dom_sf"/>
</dbReference>
<feature type="region of interest" description="Disordered" evidence="1">
    <location>
        <begin position="1"/>
        <end position="325"/>
    </location>
</feature>
<feature type="compositionally biased region" description="Basic and acidic residues" evidence="1">
    <location>
        <begin position="737"/>
        <end position="815"/>
    </location>
</feature>
<dbReference type="SUPFAM" id="SSF55277">
    <property type="entry name" value="GYF domain"/>
    <property type="match status" value="1"/>
</dbReference>
<gene>
    <name evidence="3" type="primary">gigyf2_0</name>
    <name evidence="3" type="ORF">g.25018</name>
</gene>
<feature type="non-terminal residue" evidence="3">
    <location>
        <position position="1"/>
    </location>
</feature>
<dbReference type="CDD" id="cd00072">
    <property type="entry name" value="GYF"/>
    <property type="match status" value="1"/>
</dbReference>
<feature type="compositionally biased region" description="Basic and acidic residues" evidence="1">
    <location>
        <begin position="908"/>
        <end position="920"/>
    </location>
</feature>
<proteinExistence type="predicted"/>
<feature type="compositionally biased region" description="Basic and acidic residues" evidence="1">
    <location>
        <begin position="696"/>
        <end position="728"/>
    </location>
</feature>
<feature type="region of interest" description="Disordered" evidence="1">
    <location>
        <begin position="696"/>
        <end position="839"/>
    </location>
</feature>
<dbReference type="CDD" id="cd22249">
    <property type="entry name" value="UDM1_RNF168_RNF169-like"/>
    <property type="match status" value="1"/>
</dbReference>
<dbReference type="SMART" id="SM00444">
    <property type="entry name" value="GYF"/>
    <property type="match status" value="1"/>
</dbReference>
<feature type="domain" description="GYF" evidence="2">
    <location>
        <begin position="371"/>
        <end position="419"/>
    </location>
</feature>
<feature type="region of interest" description="Disordered" evidence="1">
    <location>
        <begin position="908"/>
        <end position="1009"/>
    </location>
</feature>
<feature type="compositionally biased region" description="Pro residues" evidence="1">
    <location>
        <begin position="305"/>
        <end position="322"/>
    </location>
</feature>
<evidence type="ECO:0000256" key="1">
    <source>
        <dbReference type="SAM" id="MobiDB-lite"/>
    </source>
</evidence>
<feature type="compositionally biased region" description="Basic and acidic residues" evidence="1">
    <location>
        <begin position="46"/>
        <end position="59"/>
    </location>
</feature>
<dbReference type="PANTHER" id="PTHR14445:SF36">
    <property type="entry name" value="FI03272P-RELATED"/>
    <property type="match status" value="1"/>
</dbReference>
<dbReference type="InterPro" id="IPR003169">
    <property type="entry name" value="GYF"/>
</dbReference>
<dbReference type="PROSITE" id="PS50829">
    <property type="entry name" value="GYF"/>
    <property type="match status" value="1"/>
</dbReference>
<feature type="compositionally biased region" description="Gly residues" evidence="1">
    <location>
        <begin position="1"/>
        <end position="23"/>
    </location>
</feature>
<reference evidence="3" key="1">
    <citation type="journal article" date="2016" name="Gigascience">
        <title>De novo construction of an expanded transcriptome assembly for the western tarnished plant bug, Lygus hesperus.</title>
        <authorList>
            <person name="Tassone E.E."/>
            <person name="Geib S.M."/>
            <person name="Hall B."/>
            <person name="Fabrick J.A."/>
            <person name="Brent C.S."/>
            <person name="Hull J.J."/>
        </authorList>
    </citation>
    <scope>NUCLEOTIDE SEQUENCE</scope>
</reference>
<dbReference type="PANTHER" id="PTHR14445">
    <property type="entry name" value="GRB10 INTERACTING GYF PROTEIN"/>
    <property type="match status" value="1"/>
</dbReference>
<protein>
    <submittedName>
        <fullName evidence="3">PERQ amino acid-rich with GYF domain-containing protein 2</fullName>
    </submittedName>
</protein>
<evidence type="ECO:0000313" key="3">
    <source>
        <dbReference type="EMBL" id="JAQ12782.1"/>
    </source>
</evidence>
<organism evidence="3">
    <name type="scientific">Lygus hesperus</name>
    <name type="common">Western plant bug</name>
    <dbReference type="NCBI Taxonomy" id="30085"/>
    <lineage>
        <taxon>Eukaryota</taxon>
        <taxon>Metazoa</taxon>
        <taxon>Ecdysozoa</taxon>
        <taxon>Arthropoda</taxon>
        <taxon>Hexapoda</taxon>
        <taxon>Insecta</taxon>
        <taxon>Pterygota</taxon>
        <taxon>Neoptera</taxon>
        <taxon>Paraneoptera</taxon>
        <taxon>Hemiptera</taxon>
        <taxon>Heteroptera</taxon>
        <taxon>Panheteroptera</taxon>
        <taxon>Cimicomorpha</taxon>
        <taxon>Miridae</taxon>
        <taxon>Mirini</taxon>
        <taxon>Lygus</taxon>
    </lineage>
</organism>
<feature type="compositionally biased region" description="Basic and acidic residues" evidence="1">
    <location>
        <begin position="201"/>
        <end position="224"/>
    </location>
</feature>
<dbReference type="EMBL" id="GDHC01005847">
    <property type="protein sequence ID" value="JAQ12782.1"/>
    <property type="molecule type" value="Transcribed_RNA"/>
</dbReference>
<dbReference type="AlphaFoldDB" id="A0A146M1C8"/>
<feature type="compositionally biased region" description="Basic and acidic residues" evidence="1">
    <location>
        <begin position="119"/>
        <end position="129"/>
    </location>
</feature>
<sequence length="1009" mass="112779">GGPAYYGRGGGIEPGGPRGPGGGYEDDLYNRPTRPFDRSQSYLGSGERRQESWSERNGGEGRGGGRNTEINWRRPGRGSGEEEDWRPPPKWGLSGRTNSGNWRDDDSWDPMPHSKGNHHLPEWATEKNSEGGGTFDSSGAFRPDVSSEEEDKGSVGAFFRLAGRKSSGMSKPQELDPSLPSGPRPLGDARDVRKSIGGGDGGREIDRCDRVQSPMEPEKAEVPERNQPSPPQPERHEEPPPRSTPSPSPASQQIVETPSPQREEAKPVAPVAAPPPSSLPPQGLSPGGPPHLQNSKPFLRSPLAPSHPPPLSPALDQPPPPIHQAILQPPLAFTKPPPMIDPQLEDALSHMTDDIAADLVAKLMEDEENKDKQWYYRDPQGQVQGPFTCNEMAEWFESGYFTLSLLVRRACDPNYAQLGELIKLWGCIPFLPENHPLNKEASTVLNSHVQENMIMAAHYQQYQRALILRHQQTRQAQMHPGKLPHDWMDGHPVAPAIVDQVLPPQYQPPGTAPQVAHLANNNNLRALLAQMQQQTLQRAPAPKPTLPVPRTTEEISRKVSDFLRGLQAKSEAQQAQAVSQQVQAGQQGPAQTSAPGVMEAIMNLHQQPPAPGGASPIQTLLRQMQQQQQVKMQQAQQQQQQAQHQQQQQQQQQHMGPQIPNAAVDPVWNTSSWSQWSHLNPKGIKTEQQVLEEQLRAEDDRKREEMRKQEEVQRKAQQEAEEDEKAKQEMVASMVEESMREMRKVEELARRRQEEEDLRRKQEASRRAEVERQRKGEEKRKKEEEKRKKEEEKKERDRLRAEEERKKKEAEEAKKRAAAADVMAKVQRSQWCPPPASNTSILDIQRSEREQLMRGLQAQQQAIEAAQQQIQSKNTGMQLKWTETAQRQQQVESLDAIQAEQRQYLKQLEKEKAEREKEKQAQQQTVGTGGTLGSWSQGLTWGATLSGPAWQTPVNPVTNSSSAPNVPSAGFWDTVGAPSIPQLPKPVQAQSGGQKPGPISNQQQQQQQQ</sequence>
<feature type="region of interest" description="Disordered" evidence="1">
    <location>
        <begin position="641"/>
        <end position="665"/>
    </location>
</feature>
<accession>A0A146M1C8</accession>
<feature type="compositionally biased region" description="Low complexity" evidence="1">
    <location>
        <begin position="641"/>
        <end position="654"/>
    </location>
</feature>
<dbReference type="Gene3D" id="3.30.1490.40">
    <property type="match status" value="1"/>
</dbReference>
<feature type="non-terminal residue" evidence="3">
    <location>
        <position position="1009"/>
    </location>
</feature>
<dbReference type="InterPro" id="IPR051640">
    <property type="entry name" value="GRB10-interact_GYF"/>
</dbReference>
<name>A0A146M1C8_LYGHE</name>